<dbReference type="Pfam" id="PF20256">
    <property type="entry name" value="MoCoBD_2"/>
    <property type="match status" value="1"/>
</dbReference>
<dbReference type="InterPro" id="IPR008274">
    <property type="entry name" value="AldOxase/xan_DH_MoCoBD1"/>
</dbReference>
<reference evidence="5" key="1">
    <citation type="journal article" date="2014" name="Science">
        <title>The coffee genome provides insight into the convergent evolution of caffeine biosynthesis.</title>
        <authorList>
            <person name="Denoeud F."/>
            <person name="Carretero-Paulet L."/>
            <person name="Dereeper A."/>
            <person name="Droc G."/>
            <person name="Guyot R."/>
            <person name="Pietrella M."/>
            <person name="Zheng C."/>
            <person name="Alberti A."/>
            <person name="Anthony F."/>
            <person name="Aprea G."/>
            <person name="Aury J.M."/>
            <person name="Bento P."/>
            <person name="Bernard M."/>
            <person name="Bocs S."/>
            <person name="Campa C."/>
            <person name="Cenci A."/>
            <person name="Combes M.C."/>
            <person name="Crouzillat D."/>
            <person name="Da Silva C."/>
            <person name="Daddiego L."/>
            <person name="De Bellis F."/>
            <person name="Dussert S."/>
            <person name="Garsmeur O."/>
            <person name="Gayraud T."/>
            <person name="Guignon V."/>
            <person name="Jahn K."/>
            <person name="Jamilloux V."/>
            <person name="Joet T."/>
            <person name="Labadie K."/>
            <person name="Lan T."/>
            <person name="Leclercq J."/>
            <person name="Lepelley M."/>
            <person name="Leroy T."/>
            <person name="Li L.T."/>
            <person name="Librado P."/>
            <person name="Lopez L."/>
            <person name="Munoz A."/>
            <person name="Noel B."/>
            <person name="Pallavicini A."/>
            <person name="Perrotta G."/>
            <person name="Poncet V."/>
            <person name="Pot D."/>
            <person name="Priyono X."/>
            <person name="Rigoreau M."/>
            <person name="Rouard M."/>
            <person name="Rozas J."/>
            <person name="Tranchant-Dubreuil C."/>
            <person name="VanBuren R."/>
            <person name="Zhang Q."/>
            <person name="Andrade A.C."/>
            <person name="Argout X."/>
            <person name="Bertrand B."/>
            <person name="de Kochko A."/>
            <person name="Graziosi G."/>
            <person name="Henry R.J."/>
            <person name="Jayarama X."/>
            <person name="Ming R."/>
            <person name="Nagai C."/>
            <person name="Rounsley S."/>
            <person name="Sankoff D."/>
            <person name="Giuliano G."/>
            <person name="Albert V.A."/>
            <person name="Wincker P."/>
            <person name="Lashermes P."/>
        </authorList>
    </citation>
    <scope>NUCLEOTIDE SEQUENCE [LARGE SCALE GENOMIC DNA]</scope>
    <source>
        <strain evidence="5">cv. DH200-94</strain>
    </source>
</reference>
<dbReference type="OMA" id="ISEIDCR"/>
<dbReference type="Gene3D" id="3.30.365.10">
    <property type="entry name" value="Aldehyde oxidase/xanthine dehydrogenase, molybdopterin binding domain"/>
    <property type="match status" value="3"/>
</dbReference>
<evidence type="ECO:0000256" key="1">
    <source>
        <dbReference type="ARBA" id="ARBA00022505"/>
    </source>
</evidence>
<dbReference type="Gramene" id="CDP18819">
    <property type="protein sequence ID" value="CDP18819"/>
    <property type="gene ID" value="GSCOC_T00010054001"/>
</dbReference>
<dbReference type="InterPro" id="IPR046867">
    <property type="entry name" value="AldOxase/xan_DH_MoCoBD2"/>
</dbReference>
<dbReference type="OrthoDB" id="682126at2759"/>
<evidence type="ECO:0000313" key="5">
    <source>
        <dbReference type="Proteomes" id="UP000295252"/>
    </source>
</evidence>
<name>A0A068VE49_COFCA</name>
<feature type="domain" description="Aldehyde oxidase/xanthine dehydrogenase first molybdopterin binding" evidence="2">
    <location>
        <begin position="1"/>
        <end position="113"/>
    </location>
</feature>
<feature type="domain" description="Aldehyde oxidase/xanthine dehydrogenase second molybdopterin binding" evidence="3">
    <location>
        <begin position="132"/>
        <end position="298"/>
    </location>
</feature>
<dbReference type="InterPro" id="IPR037165">
    <property type="entry name" value="AldOxase/xan_DH_Mopterin-bd_sf"/>
</dbReference>
<dbReference type="AlphaFoldDB" id="A0A068VE49"/>
<evidence type="ECO:0000259" key="3">
    <source>
        <dbReference type="Pfam" id="PF20256"/>
    </source>
</evidence>
<dbReference type="PhylomeDB" id="A0A068VE49"/>
<dbReference type="PANTHER" id="PTHR11908:SF132">
    <property type="entry name" value="ALDEHYDE OXIDASE 1-RELATED"/>
    <property type="match status" value="1"/>
</dbReference>
<keyword evidence="5" id="KW-1185">Reference proteome</keyword>
<protein>
    <submittedName>
        <fullName evidence="4">DH200=94 genomic scaffold, scaffold_290</fullName>
    </submittedName>
</protein>
<proteinExistence type="predicted"/>
<organism evidence="4 5">
    <name type="scientific">Coffea canephora</name>
    <name type="common">Robusta coffee</name>
    <dbReference type="NCBI Taxonomy" id="49390"/>
    <lineage>
        <taxon>Eukaryota</taxon>
        <taxon>Viridiplantae</taxon>
        <taxon>Streptophyta</taxon>
        <taxon>Embryophyta</taxon>
        <taxon>Tracheophyta</taxon>
        <taxon>Spermatophyta</taxon>
        <taxon>Magnoliopsida</taxon>
        <taxon>eudicotyledons</taxon>
        <taxon>Gunneridae</taxon>
        <taxon>Pentapetalae</taxon>
        <taxon>asterids</taxon>
        <taxon>lamiids</taxon>
        <taxon>Gentianales</taxon>
        <taxon>Rubiaceae</taxon>
        <taxon>Ixoroideae</taxon>
        <taxon>Gardenieae complex</taxon>
        <taxon>Bertiereae - Coffeeae clade</taxon>
        <taxon>Coffeeae</taxon>
        <taxon>Coffea</taxon>
    </lineage>
</organism>
<dbReference type="Pfam" id="PF02738">
    <property type="entry name" value="MoCoBD_1"/>
    <property type="match status" value="1"/>
</dbReference>
<dbReference type="Proteomes" id="UP000295252">
    <property type="component" value="Unassembled WGS sequence"/>
</dbReference>
<dbReference type="GO" id="GO:0016491">
    <property type="term" value="F:oxidoreductase activity"/>
    <property type="evidence" value="ECO:0007669"/>
    <property type="project" value="InterPro"/>
</dbReference>
<dbReference type="PANTHER" id="PTHR11908">
    <property type="entry name" value="XANTHINE DEHYDROGENASE"/>
    <property type="match status" value="1"/>
</dbReference>
<dbReference type="EMBL" id="HG739374">
    <property type="protein sequence ID" value="CDP18819.1"/>
    <property type="molecule type" value="Genomic_DNA"/>
</dbReference>
<keyword evidence="1" id="KW-0500">Molybdenum</keyword>
<dbReference type="GO" id="GO:0005506">
    <property type="term" value="F:iron ion binding"/>
    <property type="evidence" value="ECO:0007669"/>
    <property type="project" value="InterPro"/>
</dbReference>
<dbReference type="STRING" id="49390.A0A068VE49"/>
<gene>
    <name evidence="4" type="ORF">GSCOC_T00010054001</name>
</gene>
<dbReference type="SUPFAM" id="SSF56003">
    <property type="entry name" value="Molybdenum cofactor-binding domain"/>
    <property type="match status" value="1"/>
</dbReference>
<dbReference type="InterPro" id="IPR016208">
    <property type="entry name" value="Ald_Oxase/xanthine_DH-like"/>
</dbReference>
<sequence>MIMIGGKHPMKITYDVRFKSNGKVTALHLHILINAELSAEFSPNMPLTVISTLKRYNWGALSFDIKVCKTNHSSKSVMRGPGEVQGSYIAEAIIEEIASVLLMEVDSVRNINLHTFESLNVSIGCNGIENLVEKVRVIQSDTLSLIQGGLTAGSMTSESSCEVVRLCCNILVERLAQLKSKLQEQMVISQKKLVYFLKLCYAHSQSVNMATNSYFVPESDVVHYLNYGAAGKTKILQSNIIYDSGQSMNPAVDLGQVKGSFVQGIGFFMLEKFLINADGLTITDGTWAYKIPTIDTIPMQLNIEMLNNKNESKNLLRMEPPLLLAVSVHCATKAAIKEAKKQLNTYSGVDGTDSAFQLDVPAIMPIVISLCGLDNVERYLESLLH</sequence>
<evidence type="ECO:0000313" key="4">
    <source>
        <dbReference type="EMBL" id="CDP18819.1"/>
    </source>
</evidence>
<evidence type="ECO:0000259" key="2">
    <source>
        <dbReference type="Pfam" id="PF02738"/>
    </source>
</evidence>
<accession>A0A068VE49</accession>
<dbReference type="InParanoid" id="A0A068VE49"/>